<organism evidence="2">
    <name type="scientific">marine sediment metagenome</name>
    <dbReference type="NCBI Taxonomy" id="412755"/>
    <lineage>
        <taxon>unclassified sequences</taxon>
        <taxon>metagenomes</taxon>
        <taxon>ecological metagenomes</taxon>
    </lineage>
</organism>
<accession>A0A0F9DT80</accession>
<feature type="coiled-coil region" evidence="1">
    <location>
        <begin position="5"/>
        <end position="49"/>
    </location>
</feature>
<keyword evidence="1" id="KW-0175">Coiled coil</keyword>
<protein>
    <submittedName>
        <fullName evidence="2">Uncharacterized protein</fullName>
    </submittedName>
</protein>
<dbReference type="AlphaFoldDB" id="A0A0F9DT80"/>
<reference evidence="2" key="1">
    <citation type="journal article" date="2015" name="Nature">
        <title>Complex archaea that bridge the gap between prokaryotes and eukaryotes.</title>
        <authorList>
            <person name="Spang A."/>
            <person name="Saw J.H."/>
            <person name="Jorgensen S.L."/>
            <person name="Zaremba-Niedzwiedzka K."/>
            <person name="Martijn J."/>
            <person name="Lind A.E."/>
            <person name="van Eijk R."/>
            <person name="Schleper C."/>
            <person name="Guy L."/>
            <person name="Ettema T.J."/>
        </authorList>
    </citation>
    <scope>NUCLEOTIDE SEQUENCE</scope>
</reference>
<comment type="caution">
    <text evidence="2">The sequence shown here is derived from an EMBL/GenBank/DDBJ whole genome shotgun (WGS) entry which is preliminary data.</text>
</comment>
<gene>
    <name evidence="2" type="ORF">LCGC14_2451090</name>
</gene>
<evidence type="ECO:0000256" key="1">
    <source>
        <dbReference type="SAM" id="Coils"/>
    </source>
</evidence>
<proteinExistence type="predicted"/>
<dbReference type="EMBL" id="LAZR01037933">
    <property type="protein sequence ID" value="KKL20876.1"/>
    <property type="molecule type" value="Genomic_DNA"/>
</dbReference>
<name>A0A0F9DT80_9ZZZZ</name>
<evidence type="ECO:0000313" key="2">
    <source>
        <dbReference type="EMBL" id="KKL20876.1"/>
    </source>
</evidence>
<sequence length="79" mass="8964">MGIAKEKSEEIMDLLEKAIAEIERLQKVVGGQEEEIHQLMTKLEQLQGSFTHFHVDNGMNEFCALCGLKVINAVHLRSR</sequence>